<dbReference type="PANTHER" id="PTHR43506:SF1">
    <property type="entry name" value="BPL_LPL CATALYTIC DOMAIN-CONTAINING PROTEIN"/>
    <property type="match status" value="1"/>
</dbReference>
<dbReference type="Pfam" id="PF21948">
    <property type="entry name" value="LplA-B_cat"/>
    <property type="match status" value="1"/>
</dbReference>
<dbReference type="InterPro" id="IPR045864">
    <property type="entry name" value="aa-tRNA-synth_II/BPL/LPL"/>
</dbReference>
<evidence type="ECO:0000259" key="1">
    <source>
        <dbReference type="Pfam" id="PF21948"/>
    </source>
</evidence>
<accession>A0A5P1F074</accession>
<dbReference type="SUPFAM" id="SSF55681">
    <property type="entry name" value="Class II aaRS and biotin synthetases"/>
    <property type="match status" value="1"/>
</dbReference>
<evidence type="ECO:0000313" key="3">
    <source>
        <dbReference type="Proteomes" id="UP000243459"/>
    </source>
</evidence>
<sequence length="171" mass="19271">MIYLYQHSSNSRGERLLRTSSDNWFIVNDGTIHPAIVMGLSGKLSELVELKHVLHDSIPVIKRFTGGGTVIVDDRTIFAALICNKVDVPRVQLYPRPIMSWTGKLYEEVFCGFGNFHLCENGVLLRGEVPNLKAASIQLCTHIARDWFYSEDKEHSNKVIVPGLSNCGQLW</sequence>
<dbReference type="AlphaFoldDB" id="A0A5P1F074"/>
<dbReference type="Gene3D" id="3.30.930.10">
    <property type="entry name" value="Bira Bifunctional Protein, Domain 2"/>
    <property type="match status" value="1"/>
</dbReference>
<keyword evidence="3" id="KW-1185">Reference proteome</keyword>
<name>A0A5P1F074_ASPOF</name>
<gene>
    <name evidence="2" type="ORF">A4U43_C04F12060</name>
</gene>
<evidence type="ECO:0000313" key="2">
    <source>
        <dbReference type="EMBL" id="ONK71758.1"/>
    </source>
</evidence>
<feature type="domain" description="BPL/LPL catalytic" evidence="1">
    <location>
        <begin position="32"/>
        <end position="108"/>
    </location>
</feature>
<dbReference type="OMA" id="CTHIARD"/>
<proteinExistence type="predicted"/>
<dbReference type="EMBL" id="CM007384">
    <property type="protein sequence ID" value="ONK71758.1"/>
    <property type="molecule type" value="Genomic_DNA"/>
</dbReference>
<organism evidence="2 3">
    <name type="scientific">Asparagus officinalis</name>
    <name type="common">Garden asparagus</name>
    <dbReference type="NCBI Taxonomy" id="4686"/>
    <lineage>
        <taxon>Eukaryota</taxon>
        <taxon>Viridiplantae</taxon>
        <taxon>Streptophyta</taxon>
        <taxon>Embryophyta</taxon>
        <taxon>Tracheophyta</taxon>
        <taxon>Spermatophyta</taxon>
        <taxon>Magnoliopsida</taxon>
        <taxon>Liliopsida</taxon>
        <taxon>Asparagales</taxon>
        <taxon>Asparagaceae</taxon>
        <taxon>Asparagoideae</taxon>
        <taxon>Asparagus</taxon>
    </lineage>
</organism>
<dbReference type="InterPro" id="IPR053264">
    <property type="entry name" value="Lipoate-ligase_2_inactive"/>
</dbReference>
<reference evidence="3" key="1">
    <citation type="journal article" date="2017" name="Nat. Commun.">
        <title>The asparagus genome sheds light on the origin and evolution of a young Y chromosome.</title>
        <authorList>
            <person name="Harkess A."/>
            <person name="Zhou J."/>
            <person name="Xu C."/>
            <person name="Bowers J.E."/>
            <person name="Van der Hulst R."/>
            <person name="Ayyampalayam S."/>
            <person name="Mercati F."/>
            <person name="Riccardi P."/>
            <person name="McKain M.R."/>
            <person name="Kakrana A."/>
            <person name="Tang H."/>
            <person name="Ray J."/>
            <person name="Groenendijk J."/>
            <person name="Arikit S."/>
            <person name="Mathioni S.M."/>
            <person name="Nakano M."/>
            <person name="Shan H."/>
            <person name="Telgmann-Rauber A."/>
            <person name="Kanno A."/>
            <person name="Yue Z."/>
            <person name="Chen H."/>
            <person name="Li W."/>
            <person name="Chen Y."/>
            <person name="Xu X."/>
            <person name="Zhang Y."/>
            <person name="Luo S."/>
            <person name="Chen H."/>
            <person name="Gao J."/>
            <person name="Mao Z."/>
            <person name="Pires J.C."/>
            <person name="Luo M."/>
            <person name="Kudrna D."/>
            <person name="Wing R.A."/>
            <person name="Meyers B.C."/>
            <person name="Yi K."/>
            <person name="Kong H."/>
            <person name="Lavrijsen P."/>
            <person name="Sunseri F."/>
            <person name="Falavigna A."/>
            <person name="Ye Y."/>
            <person name="Leebens-Mack J.H."/>
            <person name="Chen G."/>
        </authorList>
    </citation>
    <scope>NUCLEOTIDE SEQUENCE [LARGE SCALE GENOMIC DNA]</scope>
    <source>
        <strain evidence="3">cv. DH0086</strain>
    </source>
</reference>
<dbReference type="Gramene" id="ONK71758">
    <property type="protein sequence ID" value="ONK71758"/>
    <property type="gene ID" value="A4U43_C04F12060"/>
</dbReference>
<dbReference type="Proteomes" id="UP000243459">
    <property type="component" value="Chromosome 4"/>
</dbReference>
<dbReference type="PANTHER" id="PTHR43506">
    <property type="entry name" value="BIOTIN/LIPOATE A/B PROTEIN LIGASE FAMILY"/>
    <property type="match status" value="1"/>
</dbReference>
<dbReference type="InterPro" id="IPR004143">
    <property type="entry name" value="BPL_LPL_catalytic"/>
</dbReference>
<protein>
    <recommendedName>
        <fullName evidence="1">BPL/LPL catalytic domain-containing protein</fullName>
    </recommendedName>
</protein>